<keyword evidence="2" id="KW-0812">Transmembrane</keyword>
<keyword evidence="2" id="KW-0472">Membrane</keyword>
<evidence type="ECO:0000313" key="5">
    <source>
        <dbReference type="Proteomes" id="UP000062833"/>
    </source>
</evidence>
<dbReference type="KEGG" id="aaq:AOC05_03105"/>
<dbReference type="InterPro" id="IPR005182">
    <property type="entry name" value="YdbS-like_PH"/>
</dbReference>
<evidence type="ECO:0000256" key="1">
    <source>
        <dbReference type="SAM" id="MobiDB-lite"/>
    </source>
</evidence>
<organism evidence="4 5">
    <name type="scientific">Arthrobacter alpinus</name>
    <dbReference type="NCBI Taxonomy" id="656366"/>
    <lineage>
        <taxon>Bacteria</taxon>
        <taxon>Bacillati</taxon>
        <taxon>Actinomycetota</taxon>
        <taxon>Actinomycetes</taxon>
        <taxon>Micrococcales</taxon>
        <taxon>Micrococcaceae</taxon>
        <taxon>Arthrobacter</taxon>
    </lineage>
</organism>
<feature type="region of interest" description="Disordered" evidence="1">
    <location>
        <begin position="179"/>
        <end position="204"/>
    </location>
</feature>
<dbReference type="RefSeq" id="WP_062005615.1">
    <property type="nucleotide sequence ID" value="NZ_CP012677.1"/>
</dbReference>
<dbReference type="Pfam" id="PF03703">
    <property type="entry name" value="bPH_2"/>
    <property type="match status" value="1"/>
</dbReference>
<dbReference type="PANTHER" id="PTHR37938">
    <property type="entry name" value="BLL0215 PROTEIN"/>
    <property type="match status" value="1"/>
</dbReference>
<feature type="transmembrane region" description="Helical" evidence="2">
    <location>
        <begin position="21"/>
        <end position="41"/>
    </location>
</feature>
<evidence type="ECO:0000313" key="4">
    <source>
        <dbReference type="EMBL" id="ALE91565.1"/>
    </source>
</evidence>
<evidence type="ECO:0000259" key="3">
    <source>
        <dbReference type="Pfam" id="PF03703"/>
    </source>
</evidence>
<dbReference type="PATRIC" id="fig|656366.3.peg.684"/>
<evidence type="ECO:0000256" key="2">
    <source>
        <dbReference type="SAM" id="Phobius"/>
    </source>
</evidence>
<keyword evidence="5" id="KW-1185">Reference proteome</keyword>
<dbReference type="EMBL" id="CP012677">
    <property type="protein sequence ID" value="ALE91565.1"/>
    <property type="molecule type" value="Genomic_DNA"/>
</dbReference>
<reference evidence="5" key="1">
    <citation type="submission" date="2015-09" db="EMBL/GenBank/DDBJ databases">
        <title>Complete genome of Arthrobacter alpinus strain R3.8.</title>
        <authorList>
            <person name="See-Too W.S."/>
            <person name="Chan K.G."/>
        </authorList>
    </citation>
    <scope>NUCLEOTIDE SEQUENCE [LARGE SCALE GENOMIC DNA]</scope>
    <source>
        <strain evidence="5">R3.8</strain>
    </source>
</reference>
<keyword evidence="2" id="KW-1133">Transmembrane helix</keyword>
<protein>
    <recommendedName>
        <fullName evidence="3">YdbS-like PH domain-containing protein</fullName>
    </recommendedName>
</protein>
<gene>
    <name evidence="4" type="ORF">AOC05_03105</name>
</gene>
<sequence length="204" mass="23227">MRSWLVEGEQVSVKCRPHPRILVWPITMGLLLIVAASAALAKLQSAQFASWAPGAAQLREPGIVLLLTAVLLIEIAYPVRRVIRWANTRYVLTNQRMVIRRGNLRRSQDDFVLARVQSVDTRQKLRQRMVGAGELDFHMVTGGVRTVHDVPHIQEFKNYTHEAWMKLFRASFQPAPGQGYYAEEVDPSESQSIGKEQRKLGREQ</sequence>
<accession>A0A0M3UFL7</accession>
<dbReference type="Proteomes" id="UP000062833">
    <property type="component" value="Chromosome"/>
</dbReference>
<feature type="transmembrane region" description="Helical" evidence="2">
    <location>
        <begin position="61"/>
        <end position="79"/>
    </location>
</feature>
<feature type="compositionally biased region" description="Basic and acidic residues" evidence="1">
    <location>
        <begin position="195"/>
        <end position="204"/>
    </location>
</feature>
<feature type="domain" description="YdbS-like PH" evidence="3">
    <location>
        <begin position="85"/>
        <end position="159"/>
    </location>
</feature>
<dbReference type="PANTHER" id="PTHR37938:SF1">
    <property type="entry name" value="BLL0215 PROTEIN"/>
    <property type="match status" value="1"/>
</dbReference>
<name>A0A0M3UFL7_9MICC</name>
<proteinExistence type="predicted"/>
<dbReference type="AlphaFoldDB" id="A0A0M3UFL7"/>